<evidence type="ECO:0000259" key="3">
    <source>
        <dbReference type="PROSITE" id="PS50102"/>
    </source>
</evidence>
<name>A0AAD5WXW1_9FUNG</name>
<dbReference type="InterPro" id="IPR035979">
    <property type="entry name" value="RBD_domain_sf"/>
</dbReference>
<proteinExistence type="predicted"/>
<dbReference type="Pfam" id="PF00076">
    <property type="entry name" value="RRM_1"/>
    <property type="match status" value="2"/>
</dbReference>
<dbReference type="Proteomes" id="UP001212841">
    <property type="component" value="Unassembled WGS sequence"/>
</dbReference>
<dbReference type="InterPro" id="IPR016024">
    <property type="entry name" value="ARM-type_fold"/>
</dbReference>
<protein>
    <recommendedName>
        <fullName evidence="3">RRM domain-containing protein</fullName>
    </recommendedName>
</protein>
<evidence type="ECO:0000313" key="5">
    <source>
        <dbReference type="Proteomes" id="UP001212841"/>
    </source>
</evidence>
<dbReference type="Gene3D" id="3.30.70.330">
    <property type="match status" value="2"/>
</dbReference>
<dbReference type="SUPFAM" id="SSF48371">
    <property type="entry name" value="ARM repeat"/>
    <property type="match status" value="1"/>
</dbReference>
<comment type="caution">
    <text evidence="4">The sequence shown here is derived from an EMBL/GenBank/DDBJ whole genome shotgun (WGS) entry which is preliminary data.</text>
</comment>
<dbReference type="CDD" id="cd12317">
    <property type="entry name" value="RRM4_RBM19_RRM3_MRD1"/>
    <property type="match status" value="1"/>
</dbReference>
<organism evidence="4 5">
    <name type="scientific">Rhizophlyctis rosea</name>
    <dbReference type="NCBI Taxonomy" id="64517"/>
    <lineage>
        <taxon>Eukaryota</taxon>
        <taxon>Fungi</taxon>
        <taxon>Fungi incertae sedis</taxon>
        <taxon>Chytridiomycota</taxon>
        <taxon>Chytridiomycota incertae sedis</taxon>
        <taxon>Chytridiomycetes</taxon>
        <taxon>Rhizophlyctidales</taxon>
        <taxon>Rhizophlyctidaceae</taxon>
        <taxon>Rhizophlyctis</taxon>
    </lineage>
</organism>
<sequence>MGLAFSCIDLEALINSAQISYTSTSLSRHVLQLLLATLQVKSFSTTSAKRPTASLWRLLFIHATSHSPQLRSLAITLIKYAVAGSRLGEGVGVGVSAKGSGKYEKDMEAAEEMVMNWGGDGVSVVRTSALSILLETHQNVHPLSPSLYARTIGLMKDDDENVRLAAMMLAWAIVTTSPNARLDPSASDPVATKGGENGNGNGNTQQTGLRMLDDCFMKLCDMVGDGSMAVRRQAMTLLSNFRSVNTTLLLQTLSKELLRKRERERQKEAGNEFSWNSLFMNSDAVAEAMAKKLGVKKADILDPESENMAVRLALAETHIINETKQYLEAEGIDLSAFTTRKTRSDTIILVKNLPARKNDEDLAAVFAKFGDLGRVVLPPAKTIALVEYLHHNEAKTAFRKLAFTKFGHLPLFLEWAPVGTFKKGYSKEEEEERKKRKQQVEEKGGDVVMEDAGVEGEKETKPTDSLVPAAPEEDTDMMPVATLFVKNLNFDTKEDALKRAFEGVGGLRSVRVATKPDRKTGGTLSMGFGFLEFERKEDAVRCMKALQGTKLDGHVLQLKFSNA</sequence>
<keyword evidence="5" id="KW-1185">Reference proteome</keyword>
<gene>
    <name evidence="4" type="ORF">HK097_003496</name>
</gene>
<dbReference type="InterPro" id="IPR011989">
    <property type="entry name" value="ARM-like"/>
</dbReference>
<dbReference type="Gene3D" id="1.25.10.10">
    <property type="entry name" value="Leucine-rich Repeat Variant"/>
    <property type="match status" value="1"/>
</dbReference>
<dbReference type="PROSITE" id="PS50102">
    <property type="entry name" value="RRM"/>
    <property type="match status" value="2"/>
</dbReference>
<feature type="domain" description="RRM" evidence="3">
    <location>
        <begin position="346"/>
        <end position="418"/>
    </location>
</feature>
<dbReference type="AlphaFoldDB" id="A0AAD5WXW1"/>
<evidence type="ECO:0000313" key="4">
    <source>
        <dbReference type="EMBL" id="KAJ3037499.1"/>
    </source>
</evidence>
<keyword evidence="1" id="KW-0694">RNA-binding</keyword>
<dbReference type="InterPro" id="IPR000504">
    <property type="entry name" value="RRM_dom"/>
</dbReference>
<reference evidence="4" key="1">
    <citation type="submission" date="2020-05" db="EMBL/GenBank/DDBJ databases">
        <title>Phylogenomic resolution of chytrid fungi.</title>
        <authorList>
            <person name="Stajich J.E."/>
            <person name="Amses K."/>
            <person name="Simmons R."/>
            <person name="Seto K."/>
            <person name="Myers J."/>
            <person name="Bonds A."/>
            <person name="Quandt C.A."/>
            <person name="Barry K."/>
            <person name="Liu P."/>
            <person name="Grigoriev I."/>
            <person name="Longcore J.E."/>
            <person name="James T.Y."/>
        </authorList>
    </citation>
    <scope>NUCLEOTIDE SEQUENCE</scope>
    <source>
        <strain evidence="4">JEL0318</strain>
    </source>
</reference>
<feature type="domain" description="RRM" evidence="3">
    <location>
        <begin position="481"/>
        <end position="563"/>
    </location>
</feature>
<evidence type="ECO:0000256" key="2">
    <source>
        <dbReference type="SAM" id="MobiDB-lite"/>
    </source>
</evidence>
<dbReference type="InterPro" id="IPR034423">
    <property type="entry name" value="RBM19_RRM5"/>
</dbReference>
<dbReference type="EMBL" id="JADGJD010001824">
    <property type="protein sequence ID" value="KAJ3037499.1"/>
    <property type="molecule type" value="Genomic_DNA"/>
</dbReference>
<feature type="region of interest" description="Disordered" evidence="2">
    <location>
        <begin position="426"/>
        <end position="471"/>
    </location>
</feature>
<dbReference type="SUPFAM" id="SSF54928">
    <property type="entry name" value="RNA-binding domain, RBD"/>
    <property type="match status" value="2"/>
</dbReference>
<dbReference type="PANTHER" id="PTHR20938">
    <property type="entry name" value="INTEGRATOR COMPLEX SUBUNIT 4"/>
    <property type="match status" value="1"/>
</dbReference>
<dbReference type="SMART" id="SM00360">
    <property type="entry name" value="RRM"/>
    <property type="match status" value="2"/>
</dbReference>
<evidence type="ECO:0000256" key="1">
    <source>
        <dbReference type="PROSITE-ProRule" id="PRU00176"/>
    </source>
</evidence>
<feature type="non-terminal residue" evidence="4">
    <location>
        <position position="563"/>
    </location>
</feature>
<dbReference type="InterPro" id="IPR012677">
    <property type="entry name" value="Nucleotide-bd_a/b_plait_sf"/>
</dbReference>
<dbReference type="CDD" id="cd12318">
    <property type="entry name" value="RRM5_RBM19_like"/>
    <property type="match status" value="1"/>
</dbReference>
<dbReference type="PANTHER" id="PTHR20938:SF0">
    <property type="entry name" value="INTEGRATOR COMPLEX SUBUNIT 4"/>
    <property type="match status" value="1"/>
</dbReference>
<dbReference type="GO" id="GO:0003723">
    <property type="term" value="F:RNA binding"/>
    <property type="evidence" value="ECO:0007669"/>
    <property type="project" value="UniProtKB-UniRule"/>
</dbReference>
<feature type="region of interest" description="Disordered" evidence="2">
    <location>
        <begin position="182"/>
        <end position="206"/>
    </location>
</feature>
<accession>A0AAD5WXW1</accession>